<dbReference type="AlphaFoldDB" id="A0A3P8D392"/>
<protein>
    <submittedName>
        <fullName evidence="2">Uncharacterized protein</fullName>
    </submittedName>
</protein>
<evidence type="ECO:0000313" key="3">
    <source>
        <dbReference type="Proteomes" id="UP000277204"/>
    </source>
</evidence>
<name>A0A3P8D392_9TREM</name>
<evidence type="ECO:0000256" key="1">
    <source>
        <dbReference type="SAM" id="MobiDB-lite"/>
    </source>
</evidence>
<reference evidence="2 3" key="1">
    <citation type="submission" date="2018-11" db="EMBL/GenBank/DDBJ databases">
        <authorList>
            <consortium name="Pathogen Informatics"/>
        </authorList>
    </citation>
    <scope>NUCLEOTIDE SEQUENCE [LARGE SCALE GENOMIC DNA]</scope>
    <source>
        <strain evidence="2 3">Zambia</strain>
    </source>
</reference>
<feature type="region of interest" description="Disordered" evidence="1">
    <location>
        <begin position="67"/>
        <end position="91"/>
    </location>
</feature>
<sequence length="91" mass="10602">MIRPAPMDPPDIEAAHTDLPIDVNRPTKEEIRTRKQLDLTTYQLKHLSQTSKQLQTCFTFYSKRFGGGISADGLERRTPHQDSKERRFEKM</sequence>
<proteinExistence type="predicted"/>
<organism evidence="2 3">
    <name type="scientific">Schistosoma margrebowiei</name>
    <dbReference type="NCBI Taxonomy" id="48269"/>
    <lineage>
        <taxon>Eukaryota</taxon>
        <taxon>Metazoa</taxon>
        <taxon>Spiralia</taxon>
        <taxon>Lophotrochozoa</taxon>
        <taxon>Platyhelminthes</taxon>
        <taxon>Trematoda</taxon>
        <taxon>Digenea</taxon>
        <taxon>Strigeidida</taxon>
        <taxon>Schistosomatoidea</taxon>
        <taxon>Schistosomatidae</taxon>
        <taxon>Schistosoma</taxon>
    </lineage>
</organism>
<keyword evidence="3" id="KW-1185">Reference proteome</keyword>
<evidence type="ECO:0000313" key="2">
    <source>
        <dbReference type="EMBL" id="VDP38361.1"/>
    </source>
</evidence>
<feature type="compositionally biased region" description="Basic and acidic residues" evidence="1">
    <location>
        <begin position="73"/>
        <end position="91"/>
    </location>
</feature>
<accession>A0A3P8D392</accession>
<dbReference type="EMBL" id="UZAI01018581">
    <property type="protein sequence ID" value="VDP38361.1"/>
    <property type="molecule type" value="Genomic_DNA"/>
</dbReference>
<dbReference type="Proteomes" id="UP000277204">
    <property type="component" value="Unassembled WGS sequence"/>
</dbReference>
<gene>
    <name evidence="2" type="ORF">SMRZ_LOCUS21121</name>
</gene>